<dbReference type="Proteomes" id="UP000016801">
    <property type="component" value="Unassembled WGS sequence"/>
</dbReference>
<dbReference type="AlphaFoldDB" id="M1WCV4"/>
<organism evidence="1 2">
    <name type="scientific">Claviceps purpurea (strain 20.1)</name>
    <name type="common">Ergot fungus</name>
    <name type="synonym">Sphacelia segetum</name>
    <dbReference type="NCBI Taxonomy" id="1111077"/>
    <lineage>
        <taxon>Eukaryota</taxon>
        <taxon>Fungi</taxon>
        <taxon>Dikarya</taxon>
        <taxon>Ascomycota</taxon>
        <taxon>Pezizomycotina</taxon>
        <taxon>Sordariomycetes</taxon>
        <taxon>Hypocreomycetidae</taxon>
        <taxon>Hypocreales</taxon>
        <taxon>Clavicipitaceae</taxon>
        <taxon>Claviceps</taxon>
    </lineage>
</organism>
<evidence type="ECO:0000313" key="1">
    <source>
        <dbReference type="EMBL" id="CCE34425.1"/>
    </source>
</evidence>
<dbReference type="EMBL" id="CAGA01000088">
    <property type="protein sequence ID" value="CCE34425.1"/>
    <property type="molecule type" value="Genomic_DNA"/>
</dbReference>
<evidence type="ECO:0000313" key="2">
    <source>
        <dbReference type="Proteomes" id="UP000016801"/>
    </source>
</evidence>
<protein>
    <submittedName>
        <fullName evidence="1">Uncharacterized protein</fullName>
    </submittedName>
</protein>
<dbReference type="OrthoDB" id="5149237at2759"/>
<comment type="caution">
    <text evidence="1">The sequence shown here is derived from an EMBL/GenBank/DDBJ whole genome shotgun (WGS) entry which is preliminary data.</text>
</comment>
<keyword evidence="2" id="KW-1185">Reference proteome</keyword>
<sequence length="186" mass="20937">MALERPAATYVDSSENLRHNPDYYPNVEFYQEYDESLTVNHSRALTTLHIAGGRDKPLSTTDSLSPLESHTFRDFVNRFVRGLYDKASCQHLQSVKTDLGSYPLELRPAAESRNQYVNVLSRCLGETPGHWASECPLAPSRPVCLPKHRRVQQEFCTPGKALHFTSGKALHYLESRSDAGYTPPSV</sequence>
<name>M1WCV4_CLAP2</name>
<gene>
    <name evidence="1" type="ORF">CPUR_08357</name>
</gene>
<dbReference type="HOGENOM" id="CLU_1454242_0_0_1"/>
<dbReference type="VEuPathDB" id="FungiDB:CPUR_08357"/>
<proteinExistence type="predicted"/>
<reference evidence="1 2" key="1">
    <citation type="journal article" date="2013" name="PLoS Genet.">
        <title>Plant-symbiotic fungi as chemical engineers: Multi-genome analysis of the Clavicipitaceae reveals dynamics of alkaloid loci.</title>
        <authorList>
            <person name="Schardl C.L."/>
            <person name="Young C.A."/>
            <person name="Hesse U."/>
            <person name="Amyotte S.G."/>
            <person name="Andreeva K."/>
            <person name="Calie P.J."/>
            <person name="Fleetwood D.J."/>
            <person name="Haws D.C."/>
            <person name="Moore N."/>
            <person name="Oeser B."/>
            <person name="Panaccione D.G."/>
            <person name="Schweri K.K."/>
            <person name="Voisey C.R."/>
            <person name="Farman M.L."/>
            <person name="Jaromczyk J.W."/>
            <person name="Roe B.A."/>
            <person name="O'Sullivan D.M."/>
            <person name="Scott B."/>
            <person name="Tudzynski P."/>
            <person name="An Z."/>
            <person name="Arnaoudova E.G."/>
            <person name="Bullock C.T."/>
            <person name="Charlton N.D."/>
            <person name="Chen L."/>
            <person name="Cox M."/>
            <person name="Dinkins R.D."/>
            <person name="Florea S."/>
            <person name="Glenn A.E."/>
            <person name="Gordon A."/>
            <person name="Gueldener U."/>
            <person name="Harris D.R."/>
            <person name="Hollin W."/>
            <person name="Jaromczyk J."/>
            <person name="Johnson R.D."/>
            <person name="Khan A.K."/>
            <person name="Leistner E."/>
            <person name="Leuchtmann A."/>
            <person name="Li C."/>
            <person name="Liu J."/>
            <person name="Liu J."/>
            <person name="Liu M."/>
            <person name="Mace W."/>
            <person name="Machado C."/>
            <person name="Nagabhyru P."/>
            <person name="Pan J."/>
            <person name="Schmid J."/>
            <person name="Sugawara K."/>
            <person name="Steiner U."/>
            <person name="Takach J.E."/>
            <person name="Tanaka E."/>
            <person name="Webb J.S."/>
            <person name="Wilson E.V."/>
            <person name="Wiseman J.L."/>
            <person name="Yoshida R."/>
            <person name="Zeng Z."/>
        </authorList>
    </citation>
    <scope>NUCLEOTIDE SEQUENCE [LARGE SCALE GENOMIC DNA]</scope>
    <source>
        <strain evidence="1 2">20.1</strain>
    </source>
</reference>
<accession>M1WCV4</accession>